<protein>
    <submittedName>
        <fullName evidence="1">Uncharacterized protein</fullName>
    </submittedName>
</protein>
<evidence type="ECO:0000313" key="1">
    <source>
        <dbReference type="EMBL" id="DAF50467.1"/>
    </source>
</evidence>
<organism evidence="1">
    <name type="scientific">Myoviridae sp. ctuIn11</name>
    <dbReference type="NCBI Taxonomy" id="2827715"/>
    <lineage>
        <taxon>Viruses</taxon>
        <taxon>Duplodnaviria</taxon>
        <taxon>Heunggongvirae</taxon>
        <taxon>Uroviricota</taxon>
        <taxon>Caudoviricetes</taxon>
    </lineage>
</organism>
<accession>A0A8S5SI04</accession>
<sequence length="76" mass="8743">MSSKSKRKPKDVSMHKAVSIAMTIFVWAWMECFHPTQEDVNKLSAEVSNIRESVGSGNLNVWMVRDAIRDEFGWEI</sequence>
<proteinExistence type="predicted"/>
<dbReference type="EMBL" id="BK032596">
    <property type="protein sequence ID" value="DAF50467.1"/>
    <property type="molecule type" value="Genomic_DNA"/>
</dbReference>
<name>A0A8S5SI04_9CAUD</name>
<reference evidence="1" key="1">
    <citation type="journal article" date="2021" name="Proc. Natl. Acad. Sci. U.S.A.">
        <title>A Catalog of Tens of Thousands of Viruses from Human Metagenomes Reveals Hidden Associations with Chronic Diseases.</title>
        <authorList>
            <person name="Tisza M.J."/>
            <person name="Buck C.B."/>
        </authorList>
    </citation>
    <scope>NUCLEOTIDE SEQUENCE</scope>
    <source>
        <strain evidence="1">CtuIn11</strain>
    </source>
</reference>